<proteinExistence type="predicted"/>
<dbReference type="Proteomes" id="UP001236585">
    <property type="component" value="Chromosome"/>
</dbReference>
<dbReference type="EMBL" id="CP126981">
    <property type="protein sequence ID" value="WIM88854.1"/>
    <property type="molecule type" value="Genomic_DNA"/>
</dbReference>
<dbReference type="RefSeq" id="WP_285189277.1">
    <property type="nucleotide sequence ID" value="NZ_CP126981.1"/>
</dbReference>
<keyword evidence="2" id="KW-1185">Reference proteome</keyword>
<evidence type="ECO:0000313" key="1">
    <source>
        <dbReference type="EMBL" id="WIM88854.1"/>
    </source>
</evidence>
<reference evidence="1 2" key="1">
    <citation type="journal article" date="2023" name="Microbiol. Resour. Announc.">
        <title>Complete Genome Sequence of Mycobacterium wuenschmanii, a novel Nontuberculous Mycobacterium Isolated from a captive population of Amazon Milk Frogs.</title>
        <authorList>
            <person name="Hicks J."/>
            <person name="Zeineldin M."/>
            <person name="Ward H."/>
            <person name="Wuenschmann A."/>
            <person name="Camp P."/>
            <person name="Farrell D."/>
            <person name="Lehman K."/>
            <person name="Thacker T."/>
            <person name="Cuthbert E."/>
        </authorList>
    </citation>
    <scope>NUCLEOTIDE SEQUENCE [LARGE SCALE GENOMIC DNA]</scope>
    <source>
        <strain evidence="1 2">Wuenschmanii</strain>
    </source>
</reference>
<sequence>MTYIDGGGAFKPGQKAHWNFSQCGPDCMHVTTGGTLDMDLRREGGAWNGNWGPNNSCTASLDDGSLFLTETCPNYPNLTAQLSKG</sequence>
<organism evidence="1 2">
    <name type="scientific">Candidatus Mycobacterium wuenschmannii</name>
    <dbReference type="NCBI Taxonomy" id="3027808"/>
    <lineage>
        <taxon>Bacteria</taxon>
        <taxon>Bacillati</taxon>
        <taxon>Actinomycetota</taxon>
        <taxon>Actinomycetes</taxon>
        <taxon>Mycobacteriales</taxon>
        <taxon>Mycobacteriaceae</taxon>
        <taxon>Mycobacterium</taxon>
    </lineage>
</organism>
<protein>
    <submittedName>
        <fullName evidence="1">Uncharacterized protein</fullName>
    </submittedName>
</protein>
<accession>A0ABY8W504</accession>
<name>A0ABY8W504_9MYCO</name>
<gene>
    <name evidence="1" type="ORF">PT015_05080</name>
</gene>
<evidence type="ECO:0000313" key="2">
    <source>
        <dbReference type="Proteomes" id="UP001236585"/>
    </source>
</evidence>